<dbReference type="GO" id="GO:0080188">
    <property type="term" value="P:gene silencing by siRNA-directed DNA methylation"/>
    <property type="evidence" value="ECO:0007669"/>
    <property type="project" value="InterPro"/>
</dbReference>
<evidence type="ECO:0000313" key="4">
    <source>
        <dbReference type="Proteomes" id="UP000322667"/>
    </source>
</evidence>
<evidence type="ECO:0000259" key="2">
    <source>
        <dbReference type="Pfam" id="PF03469"/>
    </source>
</evidence>
<dbReference type="AlphaFoldDB" id="A0A5D2J9P9"/>
<dbReference type="EMBL" id="CM017632">
    <property type="protein sequence ID" value="TYH51578.1"/>
    <property type="molecule type" value="Genomic_DNA"/>
</dbReference>
<proteinExistence type="predicted"/>
<reference evidence="3 4" key="1">
    <citation type="submission" date="2019-07" db="EMBL/GenBank/DDBJ databases">
        <title>WGS assembly of Gossypium tomentosum.</title>
        <authorList>
            <person name="Chen Z.J."/>
            <person name="Sreedasyam A."/>
            <person name="Ando A."/>
            <person name="Song Q."/>
            <person name="De L."/>
            <person name="Hulse-Kemp A."/>
            <person name="Ding M."/>
            <person name="Ye W."/>
            <person name="Kirkbride R."/>
            <person name="Jenkins J."/>
            <person name="Plott C."/>
            <person name="Lovell J."/>
            <person name="Lin Y.-M."/>
            <person name="Vaughn R."/>
            <person name="Liu B."/>
            <person name="Li W."/>
            <person name="Simpson S."/>
            <person name="Scheffler B."/>
            <person name="Saski C."/>
            <person name="Grover C."/>
            <person name="Hu G."/>
            <person name="Conover J."/>
            <person name="Carlson J."/>
            <person name="Shu S."/>
            <person name="Boston L."/>
            <person name="Williams M."/>
            <person name="Peterson D."/>
            <person name="Mcgee K."/>
            <person name="Jones D."/>
            <person name="Wendel J."/>
            <person name="Stelly D."/>
            <person name="Grimwood J."/>
            <person name="Schmutz J."/>
        </authorList>
    </citation>
    <scope>NUCLEOTIDE SEQUENCE [LARGE SCALE GENOMIC DNA]</scope>
    <source>
        <strain evidence="3">7179.01</strain>
    </source>
</reference>
<evidence type="ECO:0000313" key="3">
    <source>
        <dbReference type="EMBL" id="TYH51578.1"/>
    </source>
</evidence>
<dbReference type="PANTHER" id="PTHR21596:SF82">
    <property type="entry name" value="FACTOR OF DNA METHYLATION 5-LIKE"/>
    <property type="match status" value="1"/>
</dbReference>
<protein>
    <recommendedName>
        <fullName evidence="2">Factor of DNA methylation 1-5/IDN2 domain-containing protein</fullName>
    </recommendedName>
</protein>
<feature type="domain" description="Factor of DNA methylation 1-5/IDN2" evidence="2">
    <location>
        <begin position="40"/>
        <end position="170"/>
    </location>
</feature>
<dbReference type="InterPro" id="IPR005379">
    <property type="entry name" value="FDM1-5/IDN2_XH"/>
</dbReference>
<accession>A0A5D2J9P9</accession>
<dbReference type="Pfam" id="PF03469">
    <property type="entry name" value="XH"/>
    <property type="match status" value="1"/>
</dbReference>
<dbReference type="InterPro" id="IPR045177">
    <property type="entry name" value="FDM1-5/IDN2"/>
</dbReference>
<keyword evidence="1" id="KW-0175">Coiled coil</keyword>
<keyword evidence="4" id="KW-1185">Reference proteome</keyword>
<gene>
    <name evidence="3" type="ORF">ES332_D10G285600v1</name>
</gene>
<dbReference type="PANTHER" id="PTHR21596">
    <property type="entry name" value="RIBONUCLEASE P SUBUNIT P38"/>
    <property type="match status" value="1"/>
</dbReference>
<feature type="coiled-coil region" evidence="1">
    <location>
        <begin position="92"/>
        <end position="119"/>
    </location>
</feature>
<sequence>MESRYNRLAVKHDAANKELQDARKEAGLNDVLTRTNFVVKRMGEIDQKAFEVACSLKFPKEDRQEMCAKLCSLWQQNVQDPKWHPFKMINIRGNLQEILDEDDEKLKELRSEYEDVVFEAVSTALMEMNEYNASGRYPVREVWNRKEERKATMKEIMEYAIKQLKNHKGKRKRMLFDAFKHV</sequence>
<name>A0A5D2J9P9_GOSTO</name>
<organism evidence="3 4">
    <name type="scientific">Gossypium tomentosum</name>
    <name type="common">Hawaiian cotton</name>
    <name type="synonym">Gossypium sandvicense</name>
    <dbReference type="NCBI Taxonomy" id="34277"/>
    <lineage>
        <taxon>Eukaryota</taxon>
        <taxon>Viridiplantae</taxon>
        <taxon>Streptophyta</taxon>
        <taxon>Embryophyta</taxon>
        <taxon>Tracheophyta</taxon>
        <taxon>Spermatophyta</taxon>
        <taxon>Magnoliopsida</taxon>
        <taxon>eudicotyledons</taxon>
        <taxon>Gunneridae</taxon>
        <taxon>Pentapetalae</taxon>
        <taxon>rosids</taxon>
        <taxon>malvids</taxon>
        <taxon>Malvales</taxon>
        <taxon>Malvaceae</taxon>
        <taxon>Malvoideae</taxon>
        <taxon>Gossypium</taxon>
    </lineage>
</organism>
<evidence type="ECO:0000256" key="1">
    <source>
        <dbReference type="SAM" id="Coils"/>
    </source>
</evidence>
<dbReference type="Proteomes" id="UP000322667">
    <property type="component" value="Chromosome D10"/>
</dbReference>